<keyword evidence="2" id="KW-0175">Coiled coil</keyword>
<sequence>MSKFADLLAMSKARTAVNEAAVQSAIAQREAKERAEKEASEARHKLELERQAKMRQAQAEAQKREAEKAKLRELAAKAKEQEAERKQQAEVEKILGKARHQAFESREKEGGGSNGLRRKRAKGSDDDEDEGDSTQVLTRAEKRALKMDPDARPAWAQRLVGPSGRSSSKEPHSSSSNSNSRSPAKSKRPRQNDANFTNYLTAPSALAAQGDPSLSIKERLKSSDYFVPIKLSAKRRDTRTQADYFQEKRKRAMAANGGTDNDPYANWNKTSKQDSGSGSELKPKKVVGNGPVKLPFGMGPSRATSLPTVGKSKASTSSSRNDSPSSGPRKRHRSDSLSSSDLDSDTPRKRPKQSSSQSAMRDEIWKLMSGKSRNHYADDVFSDDDDVMEVSMTEVAKEEARRSVLLTLSVLPFLILYHSLKVARQEDMLAEAEEARREAEKRRRKLARERE</sequence>
<protein>
    <submittedName>
        <fullName evidence="4">Uncharacterized protein</fullName>
    </submittedName>
</protein>
<evidence type="ECO:0000256" key="1">
    <source>
        <dbReference type="ARBA" id="ARBA00006461"/>
    </source>
</evidence>
<name>A0A0C2WN00_SERVB</name>
<feature type="compositionally biased region" description="Basic and acidic residues" evidence="3">
    <location>
        <begin position="430"/>
        <end position="441"/>
    </location>
</feature>
<feature type="compositionally biased region" description="Low complexity" evidence="3">
    <location>
        <begin position="315"/>
        <end position="326"/>
    </location>
</feature>
<feature type="compositionally biased region" description="Basic and acidic residues" evidence="3">
    <location>
        <begin position="139"/>
        <end position="151"/>
    </location>
</feature>
<dbReference type="InterPro" id="IPR013256">
    <property type="entry name" value="Chromatin_SPT2"/>
</dbReference>
<evidence type="ECO:0000313" key="4">
    <source>
        <dbReference type="EMBL" id="KIM27628.1"/>
    </source>
</evidence>
<dbReference type="Proteomes" id="UP000054097">
    <property type="component" value="Unassembled WGS sequence"/>
</dbReference>
<dbReference type="HOGENOM" id="CLU_667499_0_0_1"/>
<dbReference type="EMBL" id="KN824298">
    <property type="protein sequence ID" value="KIM27628.1"/>
    <property type="molecule type" value="Genomic_DNA"/>
</dbReference>
<keyword evidence="5" id="KW-1185">Reference proteome</keyword>
<evidence type="ECO:0000256" key="3">
    <source>
        <dbReference type="SAM" id="MobiDB-lite"/>
    </source>
</evidence>
<reference evidence="4 5" key="1">
    <citation type="submission" date="2014-04" db="EMBL/GenBank/DDBJ databases">
        <authorList>
            <consortium name="DOE Joint Genome Institute"/>
            <person name="Kuo A."/>
            <person name="Zuccaro A."/>
            <person name="Kohler A."/>
            <person name="Nagy L.G."/>
            <person name="Floudas D."/>
            <person name="Copeland A."/>
            <person name="Barry K.W."/>
            <person name="Cichocki N."/>
            <person name="Veneault-Fourrey C."/>
            <person name="LaButti K."/>
            <person name="Lindquist E.A."/>
            <person name="Lipzen A."/>
            <person name="Lundell T."/>
            <person name="Morin E."/>
            <person name="Murat C."/>
            <person name="Sun H."/>
            <person name="Tunlid A."/>
            <person name="Henrissat B."/>
            <person name="Grigoriev I.V."/>
            <person name="Hibbett D.S."/>
            <person name="Martin F."/>
            <person name="Nordberg H.P."/>
            <person name="Cantor M.N."/>
            <person name="Hua S.X."/>
        </authorList>
    </citation>
    <scope>NUCLEOTIDE SEQUENCE [LARGE SCALE GENOMIC DNA]</scope>
    <source>
        <strain evidence="4 5">MAFF 305830</strain>
    </source>
</reference>
<dbReference type="AlphaFoldDB" id="A0A0C2WN00"/>
<feature type="region of interest" description="Disordered" evidence="3">
    <location>
        <begin position="29"/>
        <end position="368"/>
    </location>
</feature>
<gene>
    <name evidence="4" type="ORF">M408DRAFT_168039</name>
</gene>
<feature type="compositionally biased region" description="Polar residues" evidence="3">
    <location>
        <begin position="192"/>
        <end position="201"/>
    </location>
</feature>
<feature type="compositionally biased region" description="Basic and acidic residues" evidence="3">
    <location>
        <begin position="61"/>
        <end position="110"/>
    </location>
</feature>
<evidence type="ECO:0000313" key="5">
    <source>
        <dbReference type="Proteomes" id="UP000054097"/>
    </source>
</evidence>
<feature type="compositionally biased region" description="Basic residues" evidence="3">
    <location>
        <begin position="442"/>
        <end position="451"/>
    </location>
</feature>
<reference evidence="5" key="2">
    <citation type="submission" date="2015-01" db="EMBL/GenBank/DDBJ databases">
        <title>Evolutionary Origins and Diversification of the Mycorrhizal Mutualists.</title>
        <authorList>
            <consortium name="DOE Joint Genome Institute"/>
            <consortium name="Mycorrhizal Genomics Consortium"/>
            <person name="Kohler A."/>
            <person name="Kuo A."/>
            <person name="Nagy L.G."/>
            <person name="Floudas D."/>
            <person name="Copeland A."/>
            <person name="Barry K.W."/>
            <person name="Cichocki N."/>
            <person name="Veneault-Fourrey C."/>
            <person name="LaButti K."/>
            <person name="Lindquist E.A."/>
            <person name="Lipzen A."/>
            <person name="Lundell T."/>
            <person name="Morin E."/>
            <person name="Murat C."/>
            <person name="Riley R."/>
            <person name="Ohm R."/>
            <person name="Sun H."/>
            <person name="Tunlid A."/>
            <person name="Henrissat B."/>
            <person name="Grigoriev I.V."/>
            <person name="Hibbett D.S."/>
            <person name="Martin F."/>
        </authorList>
    </citation>
    <scope>NUCLEOTIDE SEQUENCE [LARGE SCALE GENOMIC DNA]</scope>
    <source>
        <strain evidence="5">MAFF 305830</strain>
    </source>
</reference>
<feature type="region of interest" description="Disordered" evidence="3">
    <location>
        <begin position="430"/>
        <end position="451"/>
    </location>
</feature>
<dbReference type="SMART" id="SM00784">
    <property type="entry name" value="SPT2"/>
    <property type="match status" value="1"/>
</dbReference>
<dbReference type="Pfam" id="PF08243">
    <property type="entry name" value="SPT2"/>
    <property type="match status" value="1"/>
</dbReference>
<feature type="compositionally biased region" description="Low complexity" evidence="3">
    <location>
        <begin position="173"/>
        <end position="183"/>
    </location>
</feature>
<feature type="compositionally biased region" description="Polar residues" evidence="3">
    <location>
        <begin position="267"/>
        <end position="278"/>
    </location>
</feature>
<dbReference type="OrthoDB" id="3229945at2759"/>
<proteinExistence type="inferred from homology"/>
<accession>A0A0C2WN00</accession>
<comment type="similarity">
    <text evidence="1">Belongs to the SPT2 family.</text>
</comment>
<feature type="compositionally biased region" description="Basic and acidic residues" evidence="3">
    <location>
        <begin position="29"/>
        <end position="52"/>
    </location>
</feature>
<organism evidence="4 5">
    <name type="scientific">Serendipita vermifera MAFF 305830</name>
    <dbReference type="NCBI Taxonomy" id="933852"/>
    <lineage>
        <taxon>Eukaryota</taxon>
        <taxon>Fungi</taxon>
        <taxon>Dikarya</taxon>
        <taxon>Basidiomycota</taxon>
        <taxon>Agaricomycotina</taxon>
        <taxon>Agaricomycetes</taxon>
        <taxon>Sebacinales</taxon>
        <taxon>Serendipitaceae</taxon>
        <taxon>Serendipita</taxon>
    </lineage>
</organism>
<evidence type="ECO:0000256" key="2">
    <source>
        <dbReference type="ARBA" id="ARBA00023054"/>
    </source>
</evidence>
<feature type="compositionally biased region" description="Low complexity" evidence="3">
    <location>
        <begin position="286"/>
        <end position="295"/>
    </location>
</feature>
<dbReference type="STRING" id="933852.A0A0C2WN00"/>